<proteinExistence type="predicted"/>
<dbReference type="EMBL" id="KL198104">
    <property type="protein sequence ID" value="KDQ07589.1"/>
    <property type="molecule type" value="Genomic_DNA"/>
</dbReference>
<dbReference type="OrthoDB" id="4062651at2759"/>
<evidence type="ECO:0000313" key="4">
    <source>
        <dbReference type="Proteomes" id="UP000027195"/>
    </source>
</evidence>
<dbReference type="Proteomes" id="UP000027195">
    <property type="component" value="Unassembled WGS sequence"/>
</dbReference>
<dbReference type="PANTHER" id="PTHR44329:SF214">
    <property type="entry name" value="PROTEIN KINASE DOMAIN-CONTAINING PROTEIN"/>
    <property type="match status" value="1"/>
</dbReference>
<feature type="region of interest" description="Disordered" evidence="1">
    <location>
        <begin position="326"/>
        <end position="465"/>
    </location>
</feature>
<dbReference type="InParanoid" id="A0A067LWM0"/>
<dbReference type="InterPro" id="IPR051681">
    <property type="entry name" value="Ser/Thr_Kinases-Pseudokinases"/>
</dbReference>
<keyword evidence="4" id="KW-1185">Reference proteome</keyword>
<feature type="compositionally biased region" description="Basic and acidic residues" evidence="1">
    <location>
        <begin position="402"/>
        <end position="427"/>
    </location>
</feature>
<dbReference type="Gene3D" id="1.10.510.10">
    <property type="entry name" value="Transferase(Phosphotransferase) domain 1"/>
    <property type="match status" value="1"/>
</dbReference>
<sequence length="465" mass="51196">MEWLRQEMELNPASRERNLARLSWLYSNTKLFPWHPEIQSYEIRKLASMSDRGGFGECYKGVFLNDQEVAMKCLRVRPQPGLNTSASLEKRMDKMIGREVHVWRNLQHPNILPLIGTCTLDSVTYMVSPWMANGNAFDYVRNNPGVDRLLLLAQAADGVKFLHDFHPTIVHGDIRGPNVLISAVGAACIADFGLSHVMEEASKFSYSTSWKNAGNFAWMAPELLGEDSLARSTETDVFAFGRMIVELTTGEQPFFYLSNLASILLAAAAGKVPKKPEPGSPAYELGDEIWALAEECYHMEPNSRPQMSTVASRIWAIRSSRRIKFASFKTNQPTPSTLPSTLSGFSAPSRPSASLDSITSEDDEASGPGNSLSDAKTDGSHGLSQSHPESPKSPRGNSPALGEDRLSGSEGEHEEDGRTGDGLDKELNSTIPDSDYDYGSAIAYSPATPRTTRRRPGRVAPNQRR</sequence>
<evidence type="ECO:0000259" key="2">
    <source>
        <dbReference type="PROSITE" id="PS50011"/>
    </source>
</evidence>
<organism evidence="3 4">
    <name type="scientific">Botryobasidium botryosum (strain FD-172 SS1)</name>
    <dbReference type="NCBI Taxonomy" id="930990"/>
    <lineage>
        <taxon>Eukaryota</taxon>
        <taxon>Fungi</taxon>
        <taxon>Dikarya</taxon>
        <taxon>Basidiomycota</taxon>
        <taxon>Agaricomycotina</taxon>
        <taxon>Agaricomycetes</taxon>
        <taxon>Cantharellales</taxon>
        <taxon>Botryobasidiaceae</taxon>
        <taxon>Botryobasidium</taxon>
    </lineage>
</organism>
<accession>A0A067LWM0</accession>
<dbReference type="PANTHER" id="PTHR44329">
    <property type="entry name" value="SERINE/THREONINE-PROTEIN KINASE TNNI3K-RELATED"/>
    <property type="match status" value="1"/>
</dbReference>
<feature type="domain" description="Protein kinase" evidence="2">
    <location>
        <begin position="44"/>
        <end position="316"/>
    </location>
</feature>
<protein>
    <recommendedName>
        <fullName evidence="2">Protein kinase domain-containing protein</fullName>
    </recommendedName>
</protein>
<feature type="compositionally biased region" description="Basic residues" evidence="1">
    <location>
        <begin position="451"/>
        <end position="465"/>
    </location>
</feature>
<dbReference type="HOGENOM" id="CLU_000288_7_18_1"/>
<reference evidence="4" key="1">
    <citation type="journal article" date="2014" name="Proc. Natl. Acad. Sci. U.S.A.">
        <title>Extensive sampling of basidiomycete genomes demonstrates inadequacy of the white-rot/brown-rot paradigm for wood decay fungi.</title>
        <authorList>
            <person name="Riley R."/>
            <person name="Salamov A.A."/>
            <person name="Brown D.W."/>
            <person name="Nagy L.G."/>
            <person name="Floudas D."/>
            <person name="Held B.W."/>
            <person name="Levasseur A."/>
            <person name="Lombard V."/>
            <person name="Morin E."/>
            <person name="Otillar R."/>
            <person name="Lindquist E.A."/>
            <person name="Sun H."/>
            <person name="LaButti K.M."/>
            <person name="Schmutz J."/>
            <person name="Jabbour D."/>
            <person name="Luo H."/>
            <person name="Baker S.E."/>
            <person name="Pisabarro A.G."/>
            <person name="Walton J.D."/>
            <person name="Blanchette R.A."/>
            <person name="Henrissat B."/>
            <person name="Martin F."/>
            <person name="Cullen D."/>
            <person name="Hibbett D.S."/>
            <person name="Grigoriev I.V."/>
        </authorList>
    </citation>
    <scope>NUCLEOTIDE SEQUENCE [LARGE SCALE GENOMIC DNA]</scope>
    <source>
        <strain evidence="4">FD-172 SS1</strain>
    </source>
</reference>
<dbReference type="InterPro" id="IPR001245">
    <property type="entry name" value="Ser-Thr/Tyr_kinase_cat_dom"/>
</dbReference>
<dbReference type="STRING" id="930990.A0A067LWM0"/>
<evidence type="ECO:0000313" key="3">
    <source>
        <dbReference type="EMBL" id="KDQ07589.1"/>
    </source>
</evidence>
<dbReference type="InterPro" id="IPR011009">
    <property type="entry name" value="Kinase-like_dom_sf"/>
</dbReference>
<dbReference type="AlphaFoldDB" id="A0A067LWM0"/>
<dbReference type="GO" id="GO:0005524">
    <property type="term" value="F:ATP binding"/>
    <property type="evidence" value="ECO:0007669"/>
    <property type="project" value="InterPro"/>
</dbReference>
<dbReference type="Pfam" id="PF07714">
    <property type="entry name" value="PK_Tyr_Ser-Thr"/>
    <property type="match status" value="1"/>
</dbReference>
<gene>
    <name evidence="3" type="ORF">BOTBODRAFT_597528</name>
</gene>
<evidence type="ECO:0000256" key="1">
    <source>
        <dbReference type="SAM" id="MobiDB-lite"/>
    </source>
</evidence>
<dbReference type="SUPFAM" id="SSF56112">
    <property type="entry name" value="Protein kinase-like (PK-like)"/>
    <property type="match status" value="1"/>
</dbReference>
<dbReference type="PROSITE" id="PS50011">
    <property type="entry name" value="PROTEIN_KINASE_DOM"/>
    <property type="match status" value="1"/>
</dbReference>
<dbReference type="GO" id="GO:0004674">
    <property type="term" value="F:protein serine/threonine kinase activity"/>
    <property type="evidence" value="ECO:0007669"/>
    <property type="project" value="TreeGrafter"/>
</dbReference>
<name>A0A067LWM0_BOTB1</name>
<dbReference type="InterPro" id="IPR000719">
    <property type="entry name" value="Prot_kinase_dom"/>
</dbReference>
<feature type="compositionally biased region" description="Polar residues" evidence="1">
    <location>
        <begin position="328"/>
        <end position="358"/>
    </location>
</feature>